<dbReference type="SUPFAM" id="SSF47473">
    <property type="entry name" value="EF-hand"/>
    <property type="match status" value="1"/>
</dbReference>
<evidence type="ECO:0000256" key="4">
    <source>
        <dbReference type="ARBA" id="ARBA00022837"/>
    </source>
</evidence>
<name>A0A151TC87_CAJCA</name>
<dbReference type="InterPro" id="IPR011992">
    <property type="entry name" value="EF-hand-dom_pair"/>
</dbReference>
<dbReference type="Proteomes" id="UP000075243">
    <property type="component" value="Chromosome 7"/>
</dbReference>
<dbReference type="Gene3D" id="1.10.238.10">
    <property type="entry name" value="EF-hand"/>
    <property type="match status" value="1"/>
</dbReference>
<dbReference type="OrthoDB" id="26525at2759"/>
<evidence type="ECO:0000256" key="3">
    <source>
        <dbReference type="ARBA" id="ARBA00022737"/>
    </source>
</evidence>
<gene>
    <name evidence="6" type="ORF">KK1_019263</name>
</gene>
<evidence type="ECO:0000313" key="6">
    <source>
        <dbReference type="EMBL" id="KYP64659.1"/>
    </source>
</evidence>
<keyword evidence="7" id="KW-1185">Reference proteome</keyword>
<protein>
    <submittedName>
        <fullName evidence="6">Calcium-binding protein CML45</fullName>
    </submittedName>
</protein>
<dbReference type="GO" id="GO:0005509">
    <property type="term" value="F:calcium ion binding"/>
    <property type="evidence" value="ECO:0007669"/>
    <property type="project" value="InterPro"/>
</dbReference>
<dbReference type="PROSITE" id="PS50222">
    <property type="entry name" value="EF_HAND_2"/>
    <property type="match status" value="2"/>
</dbReference>
<dbReference type="OMA" id="FMEASFC"/>
<keyword evidence="3" id="KW-0677">Repeat</keyword>
<accession>A0A151TC87</accession>
<evidence type="ECO:0000256" key="2">
    <source>
        <dbReference type="ARBA" id="ARBA00022723"/>
    </source>
</evidence>
<evidence type="ECO:0000313" key="7">
    <source>
        <dbReference type="Proteomes" id="UP000075243"/>
    </source>
</evidence>
<dbReference type="Pfam" id="PF13499">
    <property type="entry name" value="EF-hand_7"/>
    <property type="match status" value="1"/>
</dbReference>
<dbReference type="EMBL" id="CM003609">
    <property type="protein sequence ID" value="KYP64659.1"/>
    <property type="molecule type" value="Genomic_DNA"/>
</dbReference>
<reference evidence="6 7" key="1">
    <citation type="journal article" date="2012" name="Nat. Biotechnol.">
        <title>Draft genome sequence of pigeonpea (Cajanus cajan), an orphan legume crop of resource-poor farmers.</title>
        <authorList>
            <person name="Varshney R.K."/>
            <person name="Chen W."/>
            <person name="Li Y."/>
            <person name="Bharti A.K."/>
            <person name="Saxena R.K."/>
            <person name="Schlueter J.A."/>
            <person name="Donoghue M.T."/>
            <person name="Azam S."/>
            <person name="Fan G."/>
            <person name="Whaley A.M."/>
            <person name="Farmer A.D."/>
            <person name="Sheridan J."/>
            <person name="Iwata A."/>
            <person name="Tuteja R."/>
            <person name="Penmetsa R.V."/>
            <person name="Wu W."/>
            <person name="Upadhyaya H.D."/>
            <person name="Yang S.P."/>
            <person name="Shah T."/>
            <person name="Saxena K.B."/>
            <person name="Michael T."/>
            <person name="McCombie W.R."/>
            <person name="Yang B."/>
            <person name="Zhang G."/>
            <person name="Yang H."/>
            <person name="Wang J."/>
            <person name="Spillane C."/>
            <person name="Cook D.R."/>
            <person name="May G.D."/>
            <person name="Xu X."/>
            <person name="Jackson S.A."/>
        </authorList>
    </citation>
    <scope>NUCLEOTIDE SEQUENCE [LARGE SCALE GENOMIC DNA]</scope>
    <source>
        <strain evidence="7">cv. Asha</strain>
    </source>
</reference>
<dbReference type="InterPro" id="IPR039647">
    <property type="entry name" value="EF_hand_pair_protein_CML-like"/>
</dbReference>
<dbReference type="PROSITE" id="PS00018">
    <property type="entry name" value="EF_HAND_1"/>
    <property type="match status" value="1"/>
</dbReference>
<organism evidence="6 7">
    <name type="scientific">Cajanus cajan</name>
    <name type="common">Pigeon pea</name>
    <name type="synonym">Cajanus indicus</name>
    <dbReference type="NCBI Taxonomy" id="3821"/>
    <lineage>
        <taxon>Eukaryota</taxon>
        <taxon>Viridiplantae</taxon>
        <taxon>Streptophyta</taxon>
        <taxon>Embryophyta</taxon>
        <taxon>Tracheophyta</taxon>
        <taxon>Spermatophyta</taxon>
        <taxon>Magnoliopsida</taxon>
        <taxon>eudicotyledons</taxon>
        <taxon>Gunneridae</taxon>
        <taxon>Pentapetalae</taxon>
        <taxon>rosids</taxon>
        <taxon>fabids</taxon>
        <taxon>Fabales</taxon>
        <taxon>Fabaceae</taxon>
        <taxon>Papilionoideae</taxon>
        <taxon>50 kb inversion clade</taxon>
        <taxon>NPAAA clade</taxon>
        <taxon>indigoferoid/millettioid clade</taxon>
        <taxon>Phaseoleae</taxon>
        <taxon>Cajanus</taxon>
    </lineage>
</organism>
<dbReference type="PANTHER" id="PTHR10891">
    <property type="entry name" value="EF-HAND CALCIUM-BINDING DOMAIN CONTAINING PROTEIN"/>
    <property type="match status" value="1"/>
</dbReference>
<feature type="domain" description="EF-hand" evidence="5">
    <location>
        <begin position="133"/>
        <end position="168"/>
    </location>
</feature>
<evidence type="ECO:0000259" key="5">
    <source>
        <dbReference type="PROSITE" id="PS50222"/>
    </source>
</evidence>
<proteinExistence type="predicted"/>
<feature type="domain" description="EF-hand" evidence="5">
    <location>
        <begin position="171"/>
        <end position="205"/>
    </location>
</feature>
<sequence length="205" mass="23907">MNVIRELDFLISEGKASQNDGNSTSSLFGLLDLPLFCTFFNKIQSFFLSFWFFLVCQLYSDYSEVREEKKISKSEFSHQDNESNGTRDCENLERDEVKMVMAKLGFFCSSESEELQEKYGSKELSELFEEQEPSLEEVKQAFDVFDENKDGFIVAEELQRVLCVLGLKEAAELENCHKMIRVFDTNQDGRIDFIEFVKIMENRFC</sequence>
<dbReference type="InterPro" id="IPR002048">
    <property type="entry name" value="EF_hand_dom"/>
</dbReference>
<dbReference type="FunFam" id="1.10.238.10:FF:000302">
    <property type="entry name" value="Probable calcium-binding protein CML46"/>
    <property type="match status" value="1"/>
</dbReference>
<keyword evidence="4" id="KW-0106">Calcium</keyword>
<dbReference type="STRING" id="3821.A0A151TC87"/>
<keyword evidence="2" id="KW-0479">Metal-binding</keyword>
<dbReference type="InterPro" id="IPR018247">
    <property type="entry name" value="EF_Hand_1_Ca_BS"/>
</dbReference>
<dbReference type="CDD" id="cd00051">
    <property type="entry name" value="EFh"/>
    <property type="match status" value="1"/>
</dbReference>
<dbReference type="Gramene" id="C.cajan_18717.t">
    <property type="protein sequence ID" value="C.cajan_18717.t.cds1"/>
    <property type="gene ID" value="C.cajan_18717"/>
</dbReference>
<evidence type="ECO:0000256" key="1">
    <source>
        <dbReference type="ARBA" id="ARBA00003291"/>
    </source>
</evidence>
<comment type="function">
    <text evidence="1">Potential calcium sensor.</text>
</comment>
<dbReference type="AlphaFoldDB" id="A0A151TC87"/>
<dbReference type="SMART" id="SM00054">
    <property type="entry name" value="EFh"/>
    <property type="match status" value="2"/>
</dbReference>